<dbReference type="GO" id="GO:0047879">
    <property type="term" value="F:erythronolide synthase activity"/>
    <property type="evidence" value="ECO:0007669"/>
    <property type="project" value="UniProtKB-EC"/>
</dbReference>
<comment type="caution">
    <text evidence="9">The sequence shown here is derived from an EMBL/GenBank/DDBJ whole genome shotgun (WGS) entry which is preliminary data.</text>
</comment>
<dbReference type="GO" id="GO:0005737">
    <property type="term" value="C:cytoplasm"/>
    <property type="evidence" value="ECO:0007669"/>
    <property type="project" value="TreeGrafter"/>
</dbReference>
<dbReference type="GO" id="GO:0071770">
    <property type="term" value="P:DIM/DIP cell wall layer assembly"/>
    <property type="evidence" value="ECO:0007669"/>
    <property type="project" value="TreeGrafter"/>
</dbReference>
<dbReference type="InterPro" id="IPR050091">
    <property type="entry name" value="PKS_NRPS_Biosynth_Enz"/>
</dbReference>
<dbReference type="PROSITE" id="PS52019">
    <property type="entry name" value="PKS_MFAS_DH"/>
    <property type="match status" value="1"/>
</dbReference>
<dbReference type="InterPro" id="IPR049900">
    <property type="entry name" value="PKS_mFAS_DH"/>
</dbReference>
<dbReference type="SMART" id="SM00826">
    <property type="entry name" value="PKS_DH"/>
    <property type="match status" value="1"/>
</dbReference>
<dbReference type="InterPro" id="IPR016039">
    <property type="entry name" value="Thiolase-like"/>
</dbReference>
<dbReference type="InterPro" id="IPR016035">
    <property type="entry name" value="Acyl_Trfase/lysoPLipase"/>
</dbReference>
<dbReference type="SUPFAM" id="SSF55048">
    <property type="entry name" value="Probable ACP-binding domain of malonyl-CoA ACP transacylase"/>
    <property type="match status" value="1"/>
</dbReference>
<proteinExistence type="predicted"/>
<dbReference type="FunFam" id="3.40.47.10:FF:000019">
    <property type="entry name" value="Polyketide synthase type I"/>
    <property type="match status" value="1"/>
</dbReference>
<dbReference type="SMART" id="SM00825">
    <property type="entry name" value="PKS_KS"/>
    <property type="match status" value="1"/>
</dbReference>
<dbReference type="PANTHER" id="PTHR43775:SF37">
    <property type="entry name" value="SI:DKEY-61P9.11"/>
    <property type="match status" value="1"/>
</dbReference>
<sequence length="1612" mass="171430">MNEADPILQTDPEPSRRDLLARSLAELRATRSKLAELEARAREPIAIVGLGCRLPGGVDSAEALWALLSAEADATSEPPPGRWDPRDDEPAWMYTRRGGYLDAVDGFDARFFAISEREAISLDPQQRLLLEVSWQALEHGAIAPQRLRGTKTGVFFGISVSDYAQLLTAQTPTAEVDGFFGSGVGLNFGAGRVAHFLGVHGPAMVIDTACSSSLVAVHQACASLRAGECDMALAGGVNLILSPLGHAILCRAQVLSPEGRCKTFSADADGYARGEGCGVVVLRRLSDALRDGDRVLAQIRGSAVNQDGPSSGLMVPNPSAQRGVIEAALAAAGVEPRAVSYVEAHGTGTALGDPIEVRAIAEALGGQRERPLLLGALKANIGHLEAAAGIAGLIKLVVCLDRGQLPRQLHAERLNPALDWSQLPLAVVDRLQAWPEGARIAGLSSFGASGTNAHMIVEAAPELPAAAPSGPPRPELLVLGGADLDALRELADLVATQLDAPTARLADLCRGAALGRARLPETLALVARERAELGQRLRRFARAEDQPNAGFIQGRRPRRAPRVAFAFSGQAELQLGMGSELLASEPRFRAACERCDAHLRPLLGRSLLALLRGDEPGDAAELDNTRLAQPLLVAFEWALAELWRSWGVEPELVIGHSLGEYVAACVAGVMSIEDTLTLVARRAQLTAEHAEPGVMVAVFCGETQARRALGGVADAERELAIAAVNGPTEVVLSGREAAVMAVVDRLAEAGVKARRLPTSYAFHSPLVDEVGVSLEAAVSELGVARARPSLPLISTRSGALVDDVLDPAHFRRHLRDTVRFADGLRTLVDRGVDHVVEIGPGLTLSAIGRRRADEVRWLPSLRPDQDQRAAMLESLAVLVVGGLEPGWDAVLSPGRRVALPPTPFRRRRHWLPARAGLARGPQPGRAAALEREDPDHPLLGRRCADAPERGAAFEAWLRADGPAVLRDHRVYDRVVVSGAVHAAMIEQALALVHGAEARFEICEVEFRAPLLLPEDGEVRVRLELLDPDPNTARSEVTLFALDDRGGVVTITHAWAEPRAAEPAPPAQTLATLGQRWTETLAGDAFYTRFFRSGEHELGPSFRTITAIHRRDGEALAQLRPPAVDRAEGLDQSLAQAIALSEVYGQILMPAIPDYAATLSSLEHTFLGQGIDRVIDHVGAPARARWAYARLREFDGDQLCGDVSLFDDDGELLSVVEGLRARRVPASFLRLRLAAAAAAVPSFDLDALERARPEQRRGLLAAYVVGRIVAVVGGEPSFAGDEPLASLGFDSLMIVELHRDLRLGLAVDPPPAATLLGASVDELVDQLGVALLRVHGPGSGRVHGPAGAASGRSAGERPDGRGDGAPELRLRRLGEVASQRDAPRVLCLGDPAVFEPWTAALDGELELVVAAARPLRLGRLLPPRLRDAVSAAELIDALIELGAGPRRLALLGVGPGAGLALELCRELRHRGAPLPERLFVWGAPAPAAGTRRLAHAGALSAMLAHGGQRARELLELAPLARASGASFEPSSDLGAAAKLLRPLAGELGSRWSRRHRHEAPLSTSIVALGSPALAPWSAHTSGRFVLHSVSGRPDRPDSVDPLELLTLIRRELS</sequence>
<dbReference type="EMBL" id="PVNK01000057">
    <property type="protein sequence ID" value="PRQ04163.1"/>
    <property type="molecule type" value="Genomic_DNA"/>
</dbReference>
<evidence type="ECO:0000256" key="3">
    <source>
        <dbReference type="ARBA" id="ARBA00022679"/>
    </source>
</evidence>
<feature type="domain" description="Ketosynthase family 3 (KS3)" evidence="7">
    <location>
        <begin position="42"/>
        <end position="459"/>
    </location>
</feature>
<dbReference type="Proteomes" id="UP000237968">
    <property type="component" value="Unassembled WGS sequence"/>
</dbReference>
<dbReference type="Gene3D" id="3.30.70.3290">
    <property type="match status" value="1"/>
</dbReference>
<dbReference type="Pfam" id="PF14765">
    <property type="entry name" value="PS-DH"/>
    <property type="match status" value="1"/>
</dbReference>
<dbReference type="SUPFAM" id="SSF53474">
    <property type="entry name" value="alpha/beta-Hydrolases"/>
    <property type="match status" value="1"/>
</dbReference>
<dbReference type="InterPro" id="IPR036736">
    <property type="entry name" value="ACP-like_sf"/>
</dbReference>
<dbReference type="InterPro" id="IPR049551">
    <property type="entry name" value="PKS_DH_C"/>
</dbReference>
<evidence type="ECO:0000256" key="2">
    <source>
        <dbReference type="ARBA" id="ARBA00022553"/>
    </source>
</evidence>
<evidence type="ECO:0000256" key="4">
    <source>
        <dbReference type="ARBA" id="ARBA00054155"/>
    </source>
</evidence>
<name>A0A2S9YGC9_9BACT</name>
<dbReference type="Gene3D" id="3.10.129.110">
    <property type="entry name" value="Polyketide synthase dehydratase"/>
    <property type="match status" value="1"/>
</dbReference>
<dbReference type="GO" id="GO:0005886">
    <property type="term" value="C:plasma membrane"/>
    <property type="evidence" value="ECO:0007669"/>
    <property type="project" value="TreeGrafter"/>
</dbReference>
<dbReference type="GO" id="GO:0031177">
    <property type="term" value="F:phosphopantetheine binding"/>
    <property type="evidence" value="ECO:0007669"/>
    <property type="project" value="InterPro"/>
</dbReference>
<comment type="caution">
    <text evidence="5">Lacks conserved residue(s) required for the propagation of feature annotation.</text>
</comment>
<dbReference type="CDD" id="cd00833">
    <property type="entry name" value="PKS"/>
    <property type="match status" value="1"/>
</dbReference>
<dbReference type="GO" id="GO:0004312">
    <property type="term" value="F:fatty acid synthase activity"/>
    <property type="evidence" value="ECO:0007669"/>
    <property type="project" value="TreeGrafter"/>
</dbReference>
<evidence type="ECO:0000313" key="9">
    <source>
        <dbReference type="EMBL" id="PRQ04163.1"/>
    </source>
</evidence>
<feature type="compositionally biased region" description="Basic and acidic residues" evidence="6">
    <location>
        <begin position="1353"/>
        <end position="1365"/>
    </location>
</feature>
<dbReference type="Pfam" id="PF00698">
    <property type="entry name" value="Acyl_transf_1"/>
    <property type="match status" value="1"/>
</dbReference>
<evidence type="ECO:0000256" key="6">
    <source>
        <dbReference type="SAM" id="MobiDB-lite"/>
    </source>
</evidence>
<dbReference type="GO" id="GO:0006633">
    <property type="term" value="P:fatty acid biosynthetic process"/>
    <property type="evidence" value="ECO:0007669"/>
    <property type="project" value="InterPro"/>
</dbReference>
<organism evidence="9 10">
    <name type="scientific">Enhygromyxa salina</name>
    <dbReference type="NCBI Taxonomy" id="215803"/>
    <lineage>
        <taxon>Bacteria</taxon>
        <taxon>Pseudomonadati</taxon>
        <taxon>Myxococcota</taxon>
        <taxon>Polyangia</taxon>
        <taxon>Nannocystales</taxon>
        <taxon>Nannocystaceae</taxon>
        <taxon>Enhygromyxa</taxon>
    </lineage>
</organism>
<dbReference type="PROSITE" id="PS00606">
    <property type="entry name" value="KS3_1"/>
    <property type="match status" value="1"/>
</dbReference>
<dbReference type="PANTHER" id="PTHR43775">
    <property type="entry name" value="FATTY ACID SYNTHASE"/>
    <property type="match status" value="1"/>
</dbReference>
<dbReference type="InterPro" id="IPR020806">
    <property type="entry name" value="PKS_PP-bd"/>
</dbReference>
<protein>
    <submittedName>
        <fullName evidence="9">Erythronolide synthase, modules 3 and 4</fullName>
        <ecNumber evidence="9">2.3.1.94</ecNumber>
    </submittedName>
</protein>
<dbReference type="InterPro" id="IPR020841">
    <property type="entry name" value="PKS_Beta-ketoAc_synthase_dom"/>
</dbReference>
<dbReference type="InterPro" id="IPR014030">
    <property type="entry name" value="Ketoacyl_synth_N"/>
</dbReference>
<feature type="compositionally biased region" description="Basic and acidic residues" evidence="6">
    <location>
        <begin position="928"/>
        <end position="938"/>
    </location>
</feature>
<keyword evidence="10" id="KW-1185">Reference proteome</keyword>
<dbReference type="RefSeq" id="WP_106390454.1">
    <property type="nucleotide sequence ID" value="NZ_PVNK01000057.1"/>
</dbReference>
<comment type="function">
    <text evidence="4">Involved in production of the polyketide antibiotic thailandamide.</text>
</comment>
<evidence type="ECO:0000256" key="5">
    <source>
        <dbReference type="PROSITE-ProRule" id="PRU01363"/>
    </source>
</evidence>
<feature type="region of interest" description="Disordered" evidence="6">
    <location>
        <begin position="1339"/>
        <end position="1365"/>
    </location>
</feature>
<reference evidence="9 10" key="1">
    <citation type="submission" date="2018-03" db="EMBL/GenBank/DDBJ databases">
        <title>Draft Genome Sequences of the Obligatory Marine Myxobacteria Enhygromyxa salina SWB005.</title>
        <authorList>
            <person name="Poehlein A."/>
            <person name="Moghaddam J.A."/>
            <person name="Harms H."/>
            <person name="Alanjari M."/>
            <person name="Koenig G.M."/>
            <person name="Daniel R."/>
            <person name="Schaeberle T.F."/>
        </authorList>
    </citation>
    <scope>NUCLEOTIDE SEQUENCE [LARGE SCALE GENOMIC DNA]</scope>
    <source>
        <strain evidence="9 10">SWB005</strain>
    </source>
</reference>
<dbReference type="InterPro" id="IPR014043">
    <property type="entry name" value="Acyl_transferase_dom"/>
</dbReference>
<gene>
    <name evidence="9" type="primary">eryA_2</name>
    <name evidence="9" type="ORF">ENSA5_10280</name>
</gene>
<dbReference type="GO" id="GO:0004315">
    <property type="term" value="F:3-oxoacyl-[acyl-carrier-protein] synthase activity"/>
    <property type="evidence" value="ECO:0007669"/>
    <property type="project" value="InterPro"/>
</dbReference>
<keyword evidence="2" id="KW-0597">Phosphoprotein</keyword>
<feature type="region of interest" description="N-terminal hotdog fold" evidence="5">
    <location>
        <begin position="936"/>
        <end position="1064"/>
    </location>
</feature>
<dbReference type="SMART" id="SM00823">
    <property type="entry name" value="PKS_PP"/>
    <property type="match status" value="1"/>
</dbReference>
<dbReference type="InterPro" id="IPR049552">
    <property type="entry name" value="PKS_DH_N"/>
</dbReference>
<dbReference type="InterPro" id="IPR018201">
    <property type="entry name" value="Ketoacyl_synth_AS"/>
</dbReference>
<dbReference type="InterPro" id="IPR001227">
    <property type="entry name" value="Ac_transferase_dom_sf"/>
</dbReference>
<accession>A0A2S9YGC9</accession>
<dbReference type="Pfam" id="PF00109">
    <property type="entry name" value="ketoacyl-synt"/>
    <property type="match status" value="1"/>
</dbReference>
<evidence type="ECO:0000259" key="8">
    <source>
        <dbReference type="PROSITE" id="PS52019"/>
    </source>
</evidence>
<keyword evidence="1" id="KW-0596">Phosphopantetheine</keyword>
<dbReference type="Gene3D" id="3.40.47.10">
    <property type="match status" value="1"/>
</dbReference>
<feature type="region of interest" description="Disordered" evidence="6">
    <location>
        <begin position="918"/>
        <end position="938"/>
    </location>
</feature>
<dbReference type="SMART" id="SM00827">
    <property type="entry name" value="PKS_AT"/>
    <property type="match status" value="1"/>
</dbReference>
<dbReference type="PROSITE" id="PS52004">
    <property type="entry name" value="KS3_2"/>
    <property type="match status" value="1"/>
</dbReference>
<dbReference type="SUPFAM" id="SSF52151">
    <property type="entry name" value="FabD/lysophospholipase-like"/>
    <property type="match status" value="1"/>
</dbReference>
<feature type="compositionally biased region" description="Low complexity" evidence="6">
    <location>
        <begin position="1343"/>
        <end position="1352"/>
    </location>
</feature>
<dbReference type="InterPro" id="IPR020807">
    <property type="entry name" value="PKS_DH"/>
</dbReference>
<dbReference type="InterPro" id="IPR032821">
    <property type="entry name" value="PKS_assoc"/>
</dbReference>
<dbReference type="InterPro" id="IPR016036">
    <property type="entry name" value="Malonyl_transacylase_ACP-bd"/>
</dbReference>
<dbReference type="Pfam" id="PF21089">
    <property type="entry name" value="PKS_DH_N"/>
    <property type="match status" value="1"/>
</dbReference>
<dbReference type="EC" id="2.3.1.94" evidence="9"/>
<dbReference type="Gene3D" id="1.10.1200.10">
    <property type="entry name" value="ACP-like"/>
    <property type="match status" value="1"/>
</dbReference>
<feature type="domain" description="PKS/mFAS DH" evidence="8">
    <location>
        <begin position="936"/>
        <end position="1229"/>
    </location>
</feature>
<dbReference type="Pfam" id="PF02801">
    <property type="entry name" value="Ketoacyl-synt_C"/>
    <property type="match status" value="1"/>
</dbReference>
<keyword evidence="9" id="KW-0012">Acyltransferase</keyword>
<evidence type="ECO:0000313" key="10">
    <source>
        <dbReference type="Proteomes" id="UP000237968"/>
    </source>
</evidence>
<feature type="region of interest" description="C-terminal hotdog fold" evidence="5">
    <location>
        <begin position="1077"/>
        <end position="1229"/>
    </location>
</feature>
<dbReference type="OrthoDB" id="5478077at2"/>
<dbReference type="InterPro" id="IPR029058">
    <property type="entry name" value="AB_hydrolase_fold"/>
</dbReference>
<dbReference type="InterPro" id="IPR042104">
    <property type="entry name" value="PKS_dehydratase_sf"/>
</dbReference>
<dbReference type="InterPro" id="IPR014031">
    <property type="entry name" value="Ketoacyl_synth_C"/>
</dbReference>
<keyword evidence="3 9" id="KW-0808">Transferase</keyword>
<dbReference type="SUPFAM" id="SSF53901">
    <property type="entry name" value="Thiolase-like"/>
    <property type="match status" value="1"/>
</dbReference>
<evidence type="ECO:0000256" key="1">
    <source>
        <dbReference type="ARBA" id="ARBA00022450"/>
    </source>
</evidence>
<dbReference type="Pfam" id="PF16197">
    <property type="entry name" value="KAsynt_C_assoc"/>
    <property type="match status" value="1"/>
</dbReference>
<evidence type="ECO:0000259" key="7">
    <source>
        <dbReference type="PROSITE" id="PS52004"/>
    </source>
</evidence>
<dbReference type="Gene3D" id="3.40.366.10">
    <property type="entry name" value="Malonyl-Coenzyme A Acyl Carrier Protein, domain 2"/>
    <property type="match status" value="1"/>
</dbReference>